<organism evidence="4 5">
    <name type="scientific">Asanoa iriomotensis</name>
    <dbReference type="NCBI Taxonomy" id="234613"/>
    <lineage>
        <taxon>Bacteria</taxon>
        <taxon>Bacillati</taxon>
        <taxon>Actinomycetota</taxon>
        <taxon>Actinomycetes</taxon>
        <taxon>Micromonosporales</taxon>
        <taxon>Micromonosporaceae</taxon>
        <taxon>Asanoa</taxon>
    </lineage>
</organism>
<gene>
    <name evidence="4" type="primary">acrR_1</name>
    <name evidence="4" type="ORF">Air01nite_14260</name>
</gene>
<evidence type="ECO:0000313" key="5">
    <source>
        <dbReference type="Proteomes" id="UP000624325"/>
    </source>
</evidence>
<dbReference type="PANTHER" id="PTHR30055:SF219">
    <property type="entry name" value="TRANSCRIPTIONAL REGULATORY PROTEIN"/>
    <property type="match status" value="1"/>
</dbReference>
<dbReference type="PROSITE" id="PS50977">
    <property type="entry name" value="HTH_TETR_2"/>
    <property type="match status" value="1"/>
</dbReference>
<evidence type="ECO:0000256" key="2">
    <source>
        <dbReference type="PROSITE-ProRule" id="PRU00335"/>
    </source>
</evidence>
<sequence length="186" mass="19783">MGHREQLLEGAKRCLLERGYAHTTARDIVAASGTNLASIGYHFGSKEALLNAAMIEAMDEWGTELERAIQVDPDAGPLERVEAVWAGVVESIAANPRLWFASVDVLTQTSQNPELAQRLAAAMDTGRTSFTDLVLGDAPEGEPRPAVGALVMAVITGLTVQRLLDPERAPSAEDLVGALRAVVAAR</sequence>
<name>A0ABQ4BYS8_9ACTN</name>
<dbReference type="PANTHER" id="PTHR30055">
    <property type="entry name" value="HTH-TYPE TRANSCRIPTIONAL REGULATOR RUTR"/>
    <property type="match status" value="1"/>
</dbReference>
<comment type="caution">
    <text evidence="4">The sequence shown here is derived from an EMBL/GenBank/DDBJ whole genome shotgun (WGS) entry which is preliminary data.</text>
</comment>
<dbReference type="Proteomes" id="UP000624325">
    <property type="component" value="Unassembled WGS sequence"/>
</dbReference>
<keyword evidence="5" id="KW-1185">Reference proteome</keyword>
<reference evidence="4 5" key="1">
    <citation type="submission" date="2021-01" db="EMBL/GenBank/DDBJ databases">
        <title>Whole genome shotgun sequence of Asanoa iriomotensis NBRC 100142.</title>
        <authorList>
            <person name="Komaki H."/>
            <person name="Tamura T."/>
        </authorList>
    </citation>
    <scope>NUCLEOTIDE SEQUENCE [LARGE SCALE GENOMIC DNA]</scope>
    <source>
        <strain evidence="4 5">NBRC 100142</strain>
    </source>
</reference>
<evidence type="ECO:0000259" key="3">
    <source>
        <dbReference type="PROSITE" id="PS50977"/>
    </source>
</evidence>
<dbReference type="InterPro" id="IPR050109">
    <property type="entry name" value="HTH-type_TetR-like_transc_reg"/>
</dbReference>
<dbReference type="EMBL" id="BONC01000006">
    <property type="protein sequence ID" value="GIF55331.1"/>
    <property type="molecule type" value="Genomic_DNA"/>
</dbReference>
<proteinExistence type="predicted"/>
<evidence type="ECO:0000256" key="1">
    <source>
        <dbReference type="ARBA" id="ARBA00023125"/>
    </source>
</evidence>
<dbReference type="InterPro" id="IPR001647">
    <property type="entry name" value="HTH_TetR"/>
</dbReference>
<dbReference type="SUPFAM" id="SSF48498">
    <property type="entry name" value="Tetracyclin repressor-like, C-terminal domain"/>
    <property type="match status" value="1"/>
</dbReference>
<dbReference type="InterPro" id="IPR036271">
    <property type="entry name" value="Tet_transcr_reg_TetR-rel_C_sf"/>
</dbReference>
<evidence type="ECO:0000313" key="4">
    <source>
        <dbReference type="EMBL" id="GIF55331.1"/>
    </source>
</evidence>
<protein>
    <submittedName>
        <fullName evidence="4">TetR family transcriptional regulator</fullName>
    </submittedName>
</protein>
<dbReference type="Gene3D" id="1.10.357.10">
    <property type="entry name" value="Tetracycline Repressor, domain 2"/>
    <property type="match status" value="1"/>
</dbReference>
<dbReference type="RefSeq" id="WP_203701131.1">
    <property type="nucleotide sequence ID" value="NZ_BAAALU010000007.1"/>
</dbReference>
<accession>A0ABQ4BYS8</accession>
<dbReference type="InterPro" id="IPR009057">
    <property type="entry name" value="Homeodomain-like_sf"/>
</dbReference>
<dbReference type="SUPFAM" id="SSF46689">
    <property type="entry name" value="Homeodomain-like"/>
    <property type="match status" value="1"/>
</dbReference>
<keyword evidence="1 2" id="KW-0238">DNA-binding</keyword>
<dbReference type="InterPro" id="IPR041583">
    <property type="entry name" value="TetR_C_31"/>
</dbReference>
<feature type="domain" description="HTH tetR-type" evidence="3">
    <location>
        <begin position="1"/>
        <end position="61"/>
    </location>
</feature>
<feature type="DNA-binding region" description="H-T-H motif" evidence="2">
    <location>
        <begin position="24"/>
        <end position="43"/>
    </location>
</feature>
<dbReference type="Pfam" id="PF17940">
    <property type="entry name" value="TetR_C_31"/>
    <property type="match status" value="1"/>
</dbReference>
<dbReference type="Pfam" id="PF00440">
    <property type="entry name" value="TetR_N"/>
    <property type="match status" value="1"/>
</dbReference>
<dbReference type="PRINTS" id="PR00455">
    <property type="entry name" value="HTHTETR"/>
</dbReference>